<dbReference type="GeneID" id="9467289"/>
<dbReference type="OrthoDB" id="113641at2759"/>
<dbReference type="HOGENOM" id="CLU_2228459_0_0_1"/>
<gene>
    <name evidence="2" type="ORF">PITG_19296</name>
</gene>
<accession>D0NZW0</accession>
<protein>
    <recommendedName>
        <fullName evidence="1">HAT C-terminal dimerisation domain-containing protein</fullName>
    </recommendedName>
</protein>
<feature type="domain" description="HAT C-terminal dimerisation" evidence="1">
    <location>
        <begin position="30"/>
        <end position="80"/>
    </location>
</feature>
<dbReference type="KEGG" id="pif:PITG_19296"/>
<dbReference type="SUPFAM" id="SSF53098">
    <property type="entry name" value="Ribonuclease H-like"/>
    <property type="match status" value="1"/>
</dbReference>
<name>D0NZW0_PHYIT</name>
<dbReference type="EMBL" id="DS028206">
    <property type="protein sequence ID" value="EEY69676.1"/>
    <property type="molecule type" value="Genomic_DNA"/>
</dbReference>
<dbReference type="InterPro" id="IPR008906">
    <property type="entry name" value="HATC_C_dom"/>
</dbReference>
<sequence length="106" mass="12037">MGIGFMLDPAMDLDDFEGCDDDNLTAEALKFKSVKRRAEVVFAIPTSPAASERAWSVFKHIHSKRRCRLSVDKVEMLAYIYINHGTISKDKVDLARHRSRPDSVIK</sequence>
<proteinExistence type="predicted"/>
<dbReference type="InterPro" id="IPR012337">
    <property type="entry name" value="RNaseH-like_sf"/>
</dbReference>
<organism evidence="2 3">
    <name type="scientific">Phytophthora infestans (strain T30-4)</name>
    <name type="common">Potato late blight agent</name>
    <dbReference type="NCBI Taxonomy" id="403677"/>
    <lineage>
        <taxon>Eukaryota</taxon>
        <taxon>Sar</taxon>
        <taxon>Stramenopiles</taxon>
        <taxon>Oomycota</taxon>
        <taxon>Peronosporomycetes</taxon>
        <taxon>Peronosporales</taxon>
        <taxon>Peronosporaceae</taxon>
        <taxon>Phytophthora</taxon>
    </lineage>
</organism>
<keyword evidence="3" id="KW-1185">Reference proteome</keyword>
<dbReference type="RefSeq" id="XP_002997088.1">
    <property type="nucleotide sequence ID" value="XM_002997042.1"/>
</dbReference>
<dbReference type="eggNOG" id="ENOG502SZYS">
    <property type="taxonomic scope" value="Eukaryota"/>
</dbReference>
<evidence type="ECO:0000313" key="2">
    <source>
        <dbReference type="EMBL" id="EEY69676.1"/>
    </source>
</evidence>
<dbReference type="Proteomes" id="UP000006643">
    <property type="component" value="Unassembled WGS sequence"/>
</dbReference>
<dbReference type="GO" id="GO:0046983">
    <property type="term" value="F:protein dimerization activity"/>
    <property type="evidence" value="ECO:0007669"/>
    <property type="project" value="InterPro"/>
</dbReference>
<dbReference type="OMA" id="KKSERYP"/>
<dbReference type="InParanoid" id="D0NZW0"/>
<dbReference type="AlphaFoldDB" id="D0NZW0"/>
<reference evidence="3" key="1">
    <citation type="journal article" date="2009" name="Nature">
        <title>Genome sequence and analysis of the Irish potato famine pathogen Phytophthora infestans.</title>
        <authorList>
            <consortium name="The Broad Institute Genome Sequencing Platform"/>
            <person name="Haas B.J."/>
            <person name="Kamoun S."/>
            <person name="Zody M.C."/>
            <person name="Jiang R.H."/>
            <person name="Handsaker R.E."/>
            <person name="Cano L.M."/>
            <person name="Grabherr M."/>
            <person name="Kodira C.D."/>
            <person name="Raffaele S."/>
            <person name="Torto-Alalibo T."/>
            <person name="Bozkurt T.O."/>
            <person name="Ah-Fong A.M."/>
            <person name="Alvarado L."/>
            <person name="Anderson V.L."/>
            <person name="Armstrong M.R."/>
            <person name="Avrova A."/>
            <person name="Baxter L."/>
            <person name="Beynon J."/>
            <person name="Boevink P.C."/>
            <person name="Bollmann S.R."/>
            <person name="Bos J.I."/>
            <person name="Bulone V."/>
            <person name="Cai G."/>
            <person name="Cakir C."/>
            <person name="Carrington J.C."/>
            <person name="Chawner M."/>
            <person name="Conti L."/>
            <person name="Costanzo S."/>
            <person name="Ewan R."/>
            <person name="Fahlgren N."/>
            <person name="Fischbach M.A."/>
            <person name="Fugelstad J."/>
            <person name="Gilroy E.M."/>
            <person name="Gnerre S."/>
            <person name="Green P.J."/>
            <person name="Grenville-Briggs L.J."/>
            <person name="Griffith J."/>
            <person name="Grunwald N.J."/>
            <person name="Horn K."/>
            <person name="Horner N.R."/>
            <person name="Hu C.H."/>
            <person name="Huitema E."/>
            <person name="Jeong D.H."/>
            <person name="Jones A.M."/>
            <person name="Jones J.D."/>
            <person name="Jones R.W."/>
            <person name="Karlsson E.K."/>
            <person name="Kunjeti S.G."/>
            <person name="Lamour K."/>
            <person name="Liu Z."/>
            <person name="Ma L."/>
            <person name="Maclean D."/>
            <person name="Chibucos M.C."/>
            <person name="McDonald H."/>
            <person name="McWalters J."/>
            <person name="Meijer H.J."/>
            <person name="Morgan W."/>
            <person name="Morris P.F."/>
            <person name="Munro C.A."/>
            <person name="O'Neill K."/>
            <person name="Ospina-Giraldo M."/>
            <person name="Pinzon A."/>
            <person name="Pritchard L."/>
            <person name="Ramsahoye B."/>
            <person name="Ren Q."/>
            <person name="Restrepo S."/>
            <person name="Roy S."/>
            <person name="Sadanandom A."/>
            <person name="Savidor A."/>
            <person name="Schornack S."/>
            <person name="Schwartz D.C."/>
            <person name="Schumann U.D."/>
            <person name="Schwessinger B."/>
            <person name="Seyer L."/>
            <person name="Sharpe T."/>
            <person name="Silvar C."/>
            <person name="Song J."/>
            <person name="Studholme D.J."/>
            <person name="Sykes S."/>
            <person name="Thines M."/>
            <person name="van de Vondervoort P.J."/>
            <person name="Phuntumart V."/>
            <person name="Wawra S."/>
            <person name="Weide R."/>
            <person name="Win J."/>
            <person name="Young C."/>
            <person name="Zhou S."/>
            <person name="Fry W."/>
            <person name="Meyers B.C."/>
            <person name="van West P."/>
            <person name="Ristaino J."/>
            <person name="Govers F."/>
            <person name="Birch P.R."/>
            <person name="Whisson S.C."/>
            <person name="Judelson H.S."/>
            <person name="Nusbaum C."/>
        </authorList>
    </citation>
    <scope>NUCLEOTIDE SEQUENCE [LARGE SCALE GENOMIC DNA]</scope>
    <source>
        <strain evidence="3">T30-4</strain>
    </source>
</reference>
<dbReference type="Pfam" id="PF05699">
    <property type="entry name" value="Dimer_Tnp_hAT"/>
    <property type="match status" value="1"/>
</dbReference>
<evidence type="ECO:0000259" key="1">
    <source>
        <dbReference type="Pfam" id="PF05699"/>
    </source>
</evidence>
<evidence type="ECO:0000313" key="3">
    <source>
        <dbReference type="Proteomes" id="UP000006643"/>
    </source>
</evidence>
<dbReference type="VEuPathDB" id="FungiDB:PITG_19296"/>